<sequence length="131" mass="14972">MRIRAHHLLCMQGFQGYGYSKEFAEAMALVVEHVLGSNNLELEITANCDEICIHCPHNVDYICKDHGADENIKRMDETVLQKLGIIEGSNVESGIIFEYVNETFRTREDAREVCGDCIWSDKCLWFMGKPL</sequence>
<gene>
    <name evidence="1" type="ORF">MCBB_0354</name>
</gene>
<keyword evidence="2" id="KW-1185">Reference proteome</keyword>
<evidence type="ECO:0000313" key="1">
    <source>
        <dbReference type="EMBL" id="SCG84935.1"/>
    </source>
</evidence>
<name>A0A1D3L025_9EURY</name>
<dbReference type="EMBL" id="LT607756">
    <property type="protein sequence ID" value="SCG84935.1"/>
    <property type="molecule type" value="Genomic_DNA"/>
</dbReference>
<protein>
    <submittedName>
        <fullName evidence="1">Iron-sulfur binding protein</fullName>
    </submittedName>
</protein>
<dbReference type="InterPro" id="IPR009702">
    <property type="entry name" value="DUF1284"/>
</dbReference>
<proteinExistence type="predicted"/>
<dbReference type="Pfam" id="PF06935">
    <property type="entry name" value="DUF1284"/>
    <property type="match status" value="1"/>
</dbReference>
<reference evidence="1 2" key="1">
    <citation type="submission" date="2016-08" db="EMBL/GenBank/DDBJ databases">
        <authorList>
            <person name="Seilhamer J.J."/>
        </authorList>
    </citation>
    <scope>NUCLEOTIDE SEQUENCE [LARGE SCALE GENOMIC DNA]</scope>
    <source>
        <strain evidence="1">Buetzberg</strain>
    </source>
</reference>
<dbReference type="Proteomes" id="UP000094707">
    <property type="component" value="Chromosome I"/>
</dbReference>
<evidence type="ECO:0000313" key="2">
    <source>
        <dbReference type="Proteomes" id="UP000094707"/>
    </source>
</evidence>
<dbReference type="AlphaFoldDB" id="A0A1D3L025"/>
<dbReference type="STRING" id="118062.MCBB_0354"/>
<organism evidence="1 2">
    <name type="scientific">Methanobacterium congolense</name>
    <dbReference type="NCBI Taxonomy" id="118062"/>
    <lineage>
        <taxon>Archaea</taxon>
        <taxon>Methanobacteriati</taxon>
        <taxon>Methanobacteriota</taxon>
        <taxon>Methanomada group</taxon>
        <taxon>Methanobacteria</taxon>
        <taxon>Methanobacteriales</taxon>
        <taxon>Methanobacteriaceae</taxon>
        <taxon>Methanobacterium</taxon>
    </lineage>
</organism>
<accession>A0A1D3L025</accession>
<dbReference type="KEGG" id="mcub:MCBB_0354"/>